<evidence type="ECO:0000256" key="1">
    <source>
        <dbReference type="SAM" id="Phobius"/>
    </source>
</evidence>
<sequence>MNFTQSPPGAVDNSSVSLDDDTLKALCQVTELEKFQFRAFRQIYQDVGPGVRPSQYKGDVTINIKRLGLPTNKSVVEAVQKLRSGYEKTAEAFSAEAFPPDVNKEIALQQTVKLAYLIDPASYDVHPKVFRFENEPVFPVKWESSQTFEDFFNTAFPITTNAQELWTASTEKRSLKAWKLCQRQKIRIERTDDLAEHLVYDARKKTLMVFHQVEWLKAQIYNTKMRALDEPVKTSFSAGTLPPQLLVETFSTIYDILFPIATCKKTDEIAERLVEQEKCPFDPNLLIYTRLDRSIPKDFKYLYWSKRLRTLQNLMKAPPPKHKITSWFERHTSERNALTVAIIGLFLSVLFGFLGLLVGIAQLVISIMAWKYPV</sequence>
<dbReference type="KEGG" id="bor:COCMIDRAFT_30543"/>
<organism evidence="2 3">
    <name type="scientific">Bipolaris oryzae ATCC 44560</name>
    <dbReference type="NCBI Taxonomy" id="930090"/>
    <lineage>
        <taxon>Eukaryota</taxon>
        <taxon>Fungi</taxon>
        <taxon>Dikarya</taxon>
        <taxon>Ascomycota</taxon>
        <taxon>Pezizomycotina</taxon>
        <taxon>Dothideomycetes</taxon>
        <taxon>Pleosporomycetidae</taxon>
        <taxon>Pleosporales</taxon>
        <taxon>Pleosporineae</taxon>
        <taxon>Pleosporaceae</taxon>
        <taxon>Bipolaris</taxon>
    </lineage>
</organism>
<dbReference type="RefSeq" id="XP_007692946.1">
    <property type="nucleotide sequence ID" value="XM_007694756.1"/>
</dbReference>
<dbReference type="AlphaFoldDB" id="W6YSD8"/>
<keyword evidence="1" id="KW-0472">Membrane</keyword>
<protein>
    <submittedName>
        <fullName evidence="2">Uncharacterized protein</fullName>
    </submittedName>
</protein>
<keyword evidence="3" id="KW-1185">Reference proteome</keyword>
<dbReference type="EMBL" id="KI964157">
    <property type="protein sequence ID" value="EUC40535.1"/>
    <property type="molecule type" value="Genomic_DNA"/>
</dbReference>
<dbReference type="GeneID" id="19121695"/>
<evidence type="ECO:0000313" key="2">
    <source>
        <dbReference type="EMBL" id="EUC40535.1"/>
    </source>
</evidence>
<dbReference type="Proteomes" id="UP000054032">
    <property type="component" value="Unassembled WGS sequence"/>
</dbReference>
<reference evidence="2 3" key="1">
    <citation type="journal article" date="2013" name="PLoS Genet.">
        <title>Comparative genome structure, secondary metabolite, and effector coding capacity across Cochliobolus pathogens.</title>
        <authorList>
            <person name="Condon B.J."/>
            <person name="Leng Y."/>
            <person name="Wu D."/>
            <person name="Bushley K.E."/>
            <person name="Ohm R.A."/>
            <person name="Otillar R."/>
            <person name="Martin J."/>
            <person name="Schackwitz W."/>
            <person name="Grimwood J."/>
            <person name="MohdZainudin N."/>
            <person name="Xue C."/>
            <person name="Wang R."/>
            <person name="Manning V.A."/>
            <person name="Dhillon B."/>
            <person name="Tu Z.J."/>
            <person name="Steffenson B.J."/>
            <person name="Salamov A."/>
            <person name="Sun H."/>
            <person name="Lowry S."/>
            <person name="LaButti K."/>
            <person name="Han J."/>
            <person name="Copeland A."/>
            <person name="Lindquist E."/>
            <person name="Barry K."/>
            <person name="Schmutz J."/>
            <person name="Baker S.E."/>
            <person name="Ciuffetti L.M."/>
            <person name="Grigoriev I.V."/>
            <person name="Zhong S."/>
            <person name="Turgeon B.G."/>
        </authorList>
    </citation>
    <scope>NUCLEOTIDE SEQUENCE [LARGE SCALE GENOMIC DNA]</scope>
    <source>
        <strain evidence="2 3">ATCC 44560</strain>
    </source>
</reference>
<dbReference type="OrthoDB" id="3684223at2759"/>
<keyword evidence="1" id="KW-0812">Transmembrane</keyword>
<proteinExistence type="predicted"/>
<evidence type="ECO:0000313" key="3">
    <source>
        <dbReference type="Proteomes" id="UP000054032"/>
    </source>
</evidence>
<keyword evidence="1" id="KW-1133">Transmembrane helix</keyword>
<feature type="transmembrane region" description="Helical" evidence="1">
    <location>
        <begin position="337"/>
        <end position="370"/>
    </location>
</feature>
<name>W6YSD8_COCMI</name>
<dbReference type="HOGENOM" id="CLU_062847_0_0_1"/>
<accession>W6YSD8</accession>
<gene>
    <name evidence="2" type="ORF">COCMIDRAFT_30543</name>
</gene>